<evidence type="ECO:0000313" key="3">
    <source>
        <dbReference type="EMBL" id="CAK1580510.1"/>
    </source>
</evidence>
<evidence type="ECO:0000256" key="1">
    <source>
        <dbReference type="SAM" id="MobiDB-lite"/>
    </source>
</evidence>
<accession>A0AAV1KDU3</accession>
<comment type="caution">
    <text evidence="3">The sequence shown here is derived from an EMBL/GenBank/DDBJ whole genome shotgun (WGS) entry which is preliminary data.</text>
</comment>
<feature type="domain" description="HAT C-terminal dimerisation" evidence="2">
    <location>
        <begin position="591"/>
        <end position="651"/>
    </location>
</feature>
<proteinExistence type="predicted"/>
<organism evidence="3 4">
    <name type="scientific">Parnassius mnemosyne</name>
    <name type="common">clouded apollo</name>
    <dbReference type="NCBI Taxonomy" id="213953"/>
    <lineage>
        <taxon>Eukaryota</taxon>
        <taxon>Metazoa</taxon>
        <taxon>Ecdysozoa</taxon>
        <taxon>Arthropoda</taxon>
        <taxon>Hexapoda</taxon>
        <taxon>Insecta</taxon>
        <taxon>Pterygota</taxon>
        <taxon>Neoptera</taxon>
        <taxon>Endopterygota</taxon>
        <taxon>Lepidoptera</taxon>
        <taxon>Glossata</taxon>
        <taxon>Ditrysia</taxon>
        <taxon>Papilionoidea</taxon>
        <taxon>Papilionidae</taxon>
        <taxon>Parnassiinae</taxon>
        <taxon>Parnassini</taxon>
        <taxon>Parnassius</taxon>
        <taxon>Driopa</taxon>
    </lineage>
</organism>
<reference evidence="3 4" key="1">
    <citation type="submission" date="2023-11" db="EMBL/GenBank/DDBJ databases">
        <authorList>
            <person name="Hedman E."/>
            <person name="Englund M."/>
            <person name="Stromberg M."/>
            <person name="Nyberg Akerstrom W."/>
            <person name="Nylinder S."/>
            <person name="Jareborg N."/>
            <person name="Kallberg Y."/>
            <person name="Kronander E."/>
        </authorList>
    </citation>
    <scope>NUCLEOTIDE SEQUENCE [LARGE SCALE GENOMIC DNA]</scope>
</reference>
<dbReference type="Proteomes" id="UP001314205">
    <property type="component" value="Unassembled WGS sequence"/>
</dbReference>
<dbReference type="PANTHER" id="PTHR37162">
    <property type="entry name" value="HAT FAMILY DIMERISATION DOMAINCONTAINING PROTEIN-RELATED"/>
    <property type="match status" value="1"/>
</dbReference>
<evidence type="ECO:0000259" key="2">
    <source>
        <dbReference type="Pfam" id="PF05699"/>
    </source>
</evidence>
<feature type="compositionally biased region" description="Basic residues" evidence="1">
    <location>
        <begin position="7"/>
        <end position="17"/>
    </location>
</feature>
<protein>
    <recommendedName>
        <fullName evidence="2">HAT C-terminal dimerisation domain-containing protein</fullName>
    </recommendedName>
</protein>
<keyword evidence="4" id="KW-1185">Reference proteome</keyword>
<dbReference type="InterPro" id="IPR008906">
    <property type="entry name" value="HATC_C_dom"/>
</dbReference>
<dbReference type="InterPro" id="IPR012337">
    <property type="entry name" value="RNaseH-like_sf"/>
</dbReference>
<evidence type="ECO:0000313" key="4">
    <source>
        <dbReference type="Proteomes" id="UP001314205"/>
    </source>
</evidence>
<dbReference type="EMBL" id="CAVLGL010000013">
    <property type="protein sequence ID" value="CAK1580510.1"/>
    <property type="molecule type" value="Genomic_DNA"/>
</dbReference>
<dbReference type="PANTHER" id="PTHR37162:SF1">
    <property type="entry name" value="BED-TYPE DOMAIN-CONTAINING PROTEIN"/>
    <property type="match status" value="1"/>
</dbReference>
<dbReference type="AlphaFoldDB" id="A0AAV1KDU3"/>
<sequence>MAETSRNKHSTPKKKLERRQELPKLERQKHRAQKYRPEWEELDVFKKWLKPGPNEFKAKCFICDSILTAEIGVLKMHANRQKHLDAMKMLPSTSKQVSTMASFVTKKIPTNVQNAEVKLTGFLVEHNLAFKTADHLTELLKSIFPDSKIAQQISLKRTKATAIATAVIGETEKEVMVPKLKQNKFSVICDESTDISTQKASCIVVRFRDEKSKQIFSKFWELTKIFDLSNPDLNNEGATGKNLFNALIKSFEQENVPLTNLIGFAADGCSVMMGENNSVSSRLKEHCRGIVIMKCVCHSAHLCASSACKELPRRCEDLAREIYAFFKSSSKRQCQFAEFQEFLKLKPHKMLHPFQTRWLSLVAVVERILEQWDALKLFFTNTWLSEKLVSTEIIFNNLNDPFIKLYFNFLAWILPKFTEFNKFFQSENVVITSLNDKIHEIYRDILLCFLKRDYVMKHELESINFVNEEMWLRNEQMYLGVRVMNDLKNLEISGSKLELNKFFSVCRNFLVTSAKEIKKRYRMNDPLLSKLHILHPANAASSKFRESVPSIFSLIELLPRVVQMDNMSLIQNIDNQWRNLPAKFNELDLTLPIDKFWSELHLCQDYRELSQFALDTLCIPHSNAQCERVFSHVNLMKTKIRNKLLTKTVNGTLLAAQHIKETGSCIDFKPSDEMLCKLNLSMYKRINTSSPESTAALNDSDSE</sequence>
<feature type="region of interest" description="Disordered" evidence="1">
    <location>
        <begin position="1"/>
        <end position="33"/>
    </location>
</feature>
<dbReference type="Pfam" id="PF05699">
    <property type="entry name" value="Dimer_Tnp_hAT"/>
    <property type="match status" value="1"/>
</dbReference>
<name>A0AAV1KDU3_9NEOP</name>
<gene>
    <name evidence="3" type="ORF">PARMNEM_LOCUS2300</name>
</gene>
<dbReference type="GO" id="GO:0046983">
    <property type="term" value="F:protein dimerization activity"/>
    <property type="evidence" value="ECO:0007669"/>
    <property type="project" value="InterPro"/>
</dbReference>
<dbReference type="SUPFAM" id="SSF53098">
    <property type="entry name" value="Ribonuclease H-like"/>
    <property type="match status" value="1"/>
</dbReference>